<name>A0ABP9KYI4_9NOCA</name>
<gene>
    <name evidence="2" type="ORF">GCM10023318_54530</name>
</gene>
<dbReference type="Proteomes" id="UP001500603">
    <property type="component" value="Unassembled WGS sequence"/>
</dbReference>
<proteinExistence type="predicted"/>
<protein>
    <submittedName>
        <fullName evidence="2">Uncharacterized protein</fullName>
    </submittedName>
</protein>
<reference evidence="3" key="1">
    <citation type="journal article" date="2019" name="Int. J. Syst. Evol. Microbiol.">
        <title>The Global Catalogue of Microorganisms (GCM) 10K type strain sequencing project: providing services to taxonomists for standard genome sequencing and annotation.</title>
        <authorList>
            <consortium name="The Broad Institute Genomics Platform"/>
            <consortium name="The Broad Institute Genome Sequencing Center for Infectious Disease"/>
            <person name="Wu L."/>
            <person name="Ma J."/>
        </authorList>
    </citation>
    <scope>NUCLEOTIDE SEQUENCE [LARGE SCALE GENOMIC DNA]</scope>
    <source>
        <strain evidence="3">JCM 18298</strain>
    </source>
</reference>
<accession>A0ABP9KYI4</accession>
<dbReference type="EMBL" id="BAABJM010000007">
    <property type="protein sequence ID" value="GAA5066413.1"/>
    <property type="molecule type" value="Genomic_DNA"/>
</dbReference>
<evidence type="ECO:0000313" key="3">
    <source>
        <dbReference type="Proteomes" id="UP001500603"/>
    </source>
</evidence>
<sequence length="64" mass="7046">MPPGTGVEDEWSDVVLPAQAARENAETMVRTNSRNGEGEHTHRTLTTIMTASYPRNGDEIFSGR</sequence>
<evidence type="ECO:0000256" key="1">
    <source>
        <dbReference type="SAM" id="MobiDB-lite"/>
    </source>
</evidence>
<feature type="region of interest" description="Disordered" evidence="1">
    <location>
        <begin position="21"/>
        <end position="40"/>
    </location>
</feature>
<evidence type="ECO:0000313" key="2">
    <source>
        <dbReference type="EMBL" id="GAA5066413.1"/>
    </source>
</evidence>
<comment type="caution">
    <text evidence="2">The sequence shown here is derived from an EMBL/GenBank/DDBJ whole genome shotgun (WGS) entry which is preliminary data.</text>
</comment>
<keyword evidence="3" id="KW-1185">Reference proteome</keyword>
<organism evidence="2 3">
    <name type="scientific">Nocardia callitridis</name>
    <dbReference type="NCBI Taxonomy" id="648753"/>
    <lineage>
        <taxon>Bacteria</taxon>
        <taxon>Bacillati</taxon>
        <taxon>Actinomycetota</taxon>
        <taxon>Actinomycetes</taxon>
        <taxon>Mycobacteriales</taxon>
        <taxon>Nocardiaceae</taxon>
        <taxon>Nocardia</taxon>
    </lineage>
</organism>